<dbReference type="Proteomes" id="UP000189677">
    <property type="component" value="Chromosome"/>
</dbReference>
<feature type="domain" description="Glyoxalase-like" evidence="2">
    <location>
        <begin position="16"/>
        <end position="129"/>
    </location>
</feature>
<keyword evidence="3" id="KW-0560">Oxidoreductase</keyword>
<dbReference type="OrthoDB" id="1645442at2"/>
<feature type="region of interest" description="Disordered" evidence="1">
    <location>
        <begin position="97"/>
        <end position="157"/>
    </location>
</feature>
<keyword evidence="4" id="KW-1185">Reference proteome</keyword>
<dbReference type="SUPFAM" id="SSF54593">
    <property type="entry name" value="Glyoxalase/Bleomycin resistance protein/Dihydroxybiphenyl dioxygenase"/>
    <property type="match status" value="1"/>
</dbReference>
<evidence type="ECO:0000259" key="2">
    <source>
        <dbReference type="Pfam" id="PF18029"/>
    </source>
</evidence>
<dbReference type="AlphaFoldDB" id="A0A1U9QNP6"/>
<dbReference type="EMBL" id="CP018047">
    <property type="protein sequence ID" value="AQU65892.1"/>
    <property type="molecule type" value="Genomic_DNA"/>
</dbReference>
<dbReference type="Pfam" id="PF18029">
    <property type="entry name" value="Glyoxalase_6"/>
    <property type="match status" value="1"/>
</dbReference>
<organism evidence="3 4">
    <name type="scientific">Streptomyces niveus</name>
    <name type="common">Streptomyces spheroides</name>
    <dbReference type="NCBI Taxonomy" id="193462"/>
    <lineage>
        <taxon>Bacteria</taxon>
        <taxon>Bacillati</taxon>
        <taxon>Actinomycetota</taxon>
        <taxon>Actinomycetes</taxon>
        <taxon>Kitasatosporales</taxon>
        <taxon>Streptomycetaceae</taxon>
        <taxon>Streptomyces</taxon>
    </lineage>
</organism>
<proteinExistence type="predicted"/>
<dbReference type="InterPro" id="IPR041581">
    <property type="entry name" value="Glyoxalase_6"/>
</dbReference>
<accession>A0A1U9QNP6</accession>
<dbReference type="PANTHER" id="PTHR35908:SF1">
    <property type="entry name" value="CONSERVED PROTEIN"/>
    <property type="match status" value="1"/>
</dbReference>
<name>A0A1U9QNP6_STRNV</name>
<reference evidence="3 4" key="1">
    <citation type="submission" date="2016-11" db="EMBL/GenBank/DDBJ databases">
        <title>Complete genome sequence of Streptomyces niveus SCSIO 3406.</title>
        <authorList>
            <person name="Zhu Q."/>
            <person name="Cheng W."/>
            <person name="Song Y."/>
            <person name="Li Q."/>
            <person name="Ju J."/>
        </authorList>
    </citation>
    <scope>NUCLEOTIDE SEQUENCE [LARGE SCALE GENOMIC DNA]</scope>
    <source>
        <strain evidence="3 4">SCSIO 3406</strain>
    </source>
</reference>
<dbReference type="PANTHER" id="PTHR35908">
    <property type="entry name" value="HYPOTHETICAL FUSION PROTEIN"/>
    <property type="match status" value="1"/>
</dbReference>
<dbReference type="GO" id="GO:0051213">
    <property type="term" value="F:dioxygenase activity"/>
    <property type="evidence" value="ECO:0007669"/>
    <property type="project" value="UniProtKB-KW"/>
</dbReference>
<gene>
    <name evidence="3" type="ORF">BBN63_06195</name>
</gene>
<dbReference type="Gene3D" id="3.10.180.10">
    <property type="entry name" value="2,3-Dihydroxybiphenyl 1,2-Dioxygenase, domain 1"/>
    <property type="match status" value="1"/>
</dbReference>
<keyword evidence="3" id="KW-0223">Dioxygenase</keyword>
<protein>
    <submittedName>
        <fullName evidence="3">Extradiol dioxygenase</fullName>
    </submittedName>
</protein>
<evidence type="ECO:0000256" key="1">
    <source>
        <dbReference type="SAM" id="MobiDB-lite"/>
    </source>
</evidence>
<dbReference type="InterPro" id="IPR029068">
    <property type="entry name" value="Glyas_Bleomycin-R_OHBP_Dase"/>
</dbReference>
<evidence type="ECO:0000313" key="4">
    <source>
        <dbReference type="Proteomes" id="UP000189677"/>
    </source>
</evidence>
<evidence type="ECO:0000313" key="3">
    <source>
        <dbReference type="EMBL" id="AQU65892.1"/>
    </source>
</evidence>
<sequence>MAAGTREGMVEKTSVLVLDCAEPMELAEFYAALFDAEIRPWGDPDYVEVVGNNGVHLAIHRDHGYAPPSWPRPDDSQQAHLRILVNRGDMDEAEREVVGLGARPVEAKNNSGPRDARTYSDPAGHSFTLAVSPEPARQPDPTGGGPDTGNISGIGDV</sequence>
<dbReference type="KEGG" id="snw:BBN63_06195"/>